<dbReference type="GO" id="GO:0005737">
    <property type="term" value="C:cytoplasm"/>
    <property type="evidence" value="ECO:0007669"/>
    <property type="project" value="UniProtKB-SubCell"/>
</dbReference>
<dbReference type="PROSITE" id="PS50102">
    <property type="entry name" value="RRM"/>
    <property type="match status" value="2"/>
</dbReference>
<dbReference type="Pfam" id="PF00076">
    <property type="entry name" value="RRM_1"/>
    <property type="match status" value="1"/>
</dbReference>
<evidence type="ECO:0000259" key="12">
    <source>
        <dbReference type="PROSITE" id="PS50102"/>
    </source>
</evidence>
<evidence type="ECO:0000256" key="8">
    <source>
        <dbReference type="ARBA" id="ARBA00067851"/>
    </source>
</evidence>
<comment type="caution">
    <text evidence="13">The sequence shown here is derived from an EMBL/GenBank/DDBJ whole genome shotgun (WGS) entry which is preliminary data.</text>
</comment>
<dbReference type="CDD" id="cd12343">
    <property type="entry name" value="RRM1_2_CoAA_like"/>
    <property type="match status" value="1"/>
</dbReference>
<keyword evidence="14" id="KW-1185">Reference proteome</keyword>
<feature type="region of interest" description="Disordered" evidence="11">
    <location>
        <begin position="361"/>
        <end position="383"/>
    </location>
</feature>
<sequence length="492" mass="54637">MASGLPPPPPRSGPGPARRRPVELLVDEIPPRTTDGDVLRLFTEVSEPGEVRGVVVLQGRGAVVRMRSEEGAERAAAKLRGRPFRGLRLSVRRFHTFKIFVGMLSPECTSQDLRQLFEEFGPVVECSIVKDYAFVHMENEEEARAAIEHLDGWEVKGKRIAVQASRVHKSSHNFKETVETKWNNSPAPSYRNPPPASHGVDYRAPPSTGHSVVHKDQRYGLHGDTSYQSKFSAPSRPPPAASARTSYGAQVASSHDRSYEARPARPSAHLWESYEDEVAFEDESFTSGVYPPSEQPVSYRSSYRAEDTGGMAATYKKLGNNGASYTLSDSLSTRGRTSDDANCGVQQPTKVPLASSYRAQPEHGGLIQPAPQDMSSLGSLPSETAAHHVPYERVRLSPPRAVHDDYYREFSAANKQYASKPGATAALHQRYEHVRLSPPRTSRREDPYYREASASKLRYASETETGALRRPYERVRLSPPCSSHSAKRRRDE</sequence>
<gene>
    <name evidence="13" type="ORF">JRQ81_009500</name>
</gene>
<dbReference type="InterPro" id="IPR035979">
    <property type="entry name" value="RBD_domain_sf"/>
</dbReference>
<feature type="region of interest" description="Disordered" evidence="11">
    <location>
        <begin position="460"/>
        <end position="492"/>
    </location>
</feature>
<dbReference type="GO" id="GO:0098534">
    <property type="term" value="P:centriole assembly"/>
    <property type="evidence" value="ECO:0007669"/>
    <property type="project" value="UniProtKB-ARBA"/>
</dbReference>
<dbReference type="PANTHER" id="PTHR48025:SF1">
    <property type="entry name" value="RRM DOMAIN-CONTAINING PROTEIN"/>
    <property type="match status" value="1"/>
</dbReference>
<keyword evidence="4" id="KW-0597">Phosphoprotein</keyword>
<evidence type="ECO:0000313" key="14">
    <source>
        <dbReference type="Proteomes" id="UP001142489"/>
    </source>
</evidence>
<evidence type="ECO:0000256" key="11">
    <source>
        <dbReference type="SAM" id="MobiDB-lite"/>
    </source>
</evidence>
<evidence type="ECO:0000256" key="6">
    <source>
        <dbReference type="ARBA" id="ARBA00022884"/>
    </source>
</evidence>
<evidence type="ECO:0000256" key="5">
    <source>
        <dbReference type="ARBA" id="ARBA00022737"/>
    </source>
</evidence>
<evidence type="ECO:0000256" key="9">
    <source>
        <dbReference type="ARBA" id="ARBA00075694"/>
    </source>
</evidence>
<evidence type="ECO:0000256" key="2">
    <source>
        <dbReference type="ARBA" id="ARBA00004496"/>
    </source>
</evidence>
<protein>
    <recommendedName>
        <fullName evidence="8">RNA-binding protein 14</fullName>
    </recommendedName>
    <alternativeName>
        <fullName evidence="9">RNA-binding motif protein 14</fullName>
    </alternativeName>
</protein>
<dbReference type="SMART" id="SM00360">
    <property type="entry name" value="RRM"/>
    <property type="match status" value="2"/>
</dbReference>
<dbReference type="PANTHER" id="PTHR48025">
    <property type="entry name" value="OS02G0815200 PROTEIN"/>
    <property type="match status" value="1"/>
</dbReference>
<evidence type="ECO:0000256" key="4">
    <source>
        <dbReference type="ARBA" id="ARBA00022553"/>
    </source>
</evidence>
<dbReference type="SUPFAM" id="SSF54928">
    <property type="entry name" value="RNA-binding domain, RBD"/>
    <property type="match status" value="2"/>
</dbReference>
<feature type="compositionally biased region" description="Pro residues" evidence="11">
    <location>
        <begin position="1"/>
        <end position="13"/>
    </location>
</feature>
<accession>A0A9Q0X9W2</accession>
<reference evidence="13" key="1">
    <citation type="journal article" date="2023" name="DNA Res.">
        <title>Chromosome-level genome assembly of Phrynocephalus forsythii using third-generation DNA sequencing and Hi-C analysis.</title>
        <authorList>
            <person name="Qi Y."/>
            <person name="Zhao W."/>
            <person name="Zhao Y."/>
            <person name="Niu C."/>
            <person name="Cao S."/>
            <person name="Zhang Y."/>
        </authorList>
    </citation>
    <scope>NUCLEOTIDE SEQUENCE</scope>
    <source>
        <tissue evidence="13">Muscle</tissue>
    </source>
</reference>
<dbReference type="GO" id="GO:0003729">
    <property type="term" value="F:mRNA binding"/>
    <property type="evidence" value="ECO:0007669"/>
    <property type="project" value="TreeGrafter"/>
</dbReference>
<evidence type="ECO:0000256" key="7">
    <source>
        <dbReference type="ARBA" id="ARBA00023242"/>
    </source>
</evidence>
<feature type="region of interest" description="Disordered" evidence="11">
    <location>
        <begin position="322"/>
        <end position="348"/>
    </location>
</feature>
<feature type="domain" description="RRM" evidence="12">
    <location>
        <begin position="97"/>
        <end position="167"/>
    </location>
</feature>
<dbReference type="GO" id="GO:0005634">
    <property type="term" value="C:nucleus"/>
    <property type="evidence" value="ECO:0007669"/>
    <property type="project" value="UniProtKB-SubCell"/>
</dbReference>
<dbReference type="InterPro" id="IPR012677">
    <property type="entry name" value="Nucleotide-bd_a/b_plait_sf"/>
</dbReference>
<dbReference type="InterPro" id="IPR050502">
    <property type="entry name" value="Euk_RNA-bind_prot"/>
</dbReference>
<feature type="compositionally biased region" description="Polar residues" evidence="11">
    <location>
        <begin position="373"/>
        <end position="382"/>
    </location>
</feature>
<dbReference type="CDD" id="cd00590">
    <property type="entry name" value="RRM_SF"/>
    <property type="match status" value="1"/>
</dbReference>
<evidence type="ECO:0000256" key="10">
    <source>
        <dbReference type="PROSITE-ProRule" id="PRU00176"/>
    </source>
</evidence>
<keyword evidence="6 10" id="KW-0694">RNA-binding</keyword>
<feature type="compositionally biased region" description="Polar residues" evidence="11">
    <location>
        <begin position="322"/>
        <end position="335"/>
    </location>
</feature>
<organism evidence="13 14">
    <name type="scientific">Phrynocephalus forsythii</name>
    <dbReference type="NCBI Taxonomy" id="171643"/>
    <lineage>
        <taxon>Eukaryota</taxon>
        <taxon>Metazoa</taxon>
        <taxon>Chordata</taxon>
        <taxon>Craniata</taxon>
        <taxon>Vertebrata</taxon>
        <taxon>Euteleostomi</taxon>
        <taxon>Lepidosauria</taxon>
        <taxon>Squamata</taxon>
        <taxon>Bifurcata</taxon>
        <taxon>Unidentata</taxon>
        <taxon>Episquamata</taxon>
        <taxon>Toxicofera</taxon>
        <taxon>Iguania</taxon>
        <taxon>Acrodonta</taxon>
        <taxon>Agamidae</taxon>
        <taxon>Agaminae</taxon>
        <taxon>Phrynocephalus</taxon>
    </lineage>
</organism>
<dbReference type="Gene3D" id="3.30.70.330">
    <property type="match status" value="2"/>
</dbReference>
<evidence type="ECO:0000313" key="13">
    <source>
        <dbReference type="EMBL" id="KAJ7307479.1"/>
    </source>
</evidence>
<dbReference type="EMBL" id="JAPFRF010000019">
    <property type="protein sequence ID" value="KAJ7307479.1"/>
    <property type="molecule type" value="Genomic_DNA"/>
</dbReference>
<comment type="subcellular location">
    <subcellularLocation>
        <location evidence="2">Cytoplasm</location>
    </subcellularLocation>
    <subcellularLocation>
        <location evidence="1">Nucleus</location>
    </subcellularLocation>
</comment>
<dbReference type="OrthoDB" id="1879688at2759"/>
<evidence type="ECO:0000256" key="1">
    <source>
        <dbReference type="ARBA" id="ARBA00004123"/>
    </source>
</evidence>
<keyword evidence="3" id="KW-0963">Cytoplasm</keyword>
<proteinExistence type="predicted"/>
<dbReference type="GO" id="GO:0010467">
    <property type="term" value="P:gene expression"/>
    <property type="evidence" value="ECO:0007669"/>
    <property type="project" value="UniProtKB-ARBA"/>
</dbReference>
<dbReference type="Proteomes" id="UP001142489">
    <property type="component" value="Unassembled WGS sequence"/>
</dbReference>
<dbReference type="AlphaFoldDB" id="A0A9Q0X9W2"/>
<feature type="region of interest" description="Disordered" evidence="11">
    <location>
        <begin position="176"/>
        <end position="264"/>
    </location>
</feature>
<dbReference type="InterPro" id="IPR000504">
    <property type="entry name" value="RRM_dom"/>
</dbReference>
<feature type="compositionally biased region" description="Basic and acidic residues" evidence="11">
    <location>
        <begin position="254"/>
        <end position="263"/>
    </location>
</feature>
<feature type="domain" description="RRM" evidence="12">
    <location>
        <begin position="22"/>
        <end position="96"/>
    </location>
</feature>
<dbReference type="FunFam" id="3.30.70.330:FF:000046">
    <property type="entry name" value="RNA-binding protein 14 isoform X1"/>
    <property type="match status" value="1"/>
</dbReference>
<name>A0A9Q0X9W2_9SAUR</name>
<evidence type="ECO:0000256" key="3">
    <source>
        <dbReference type="ARBA" id="ARBA00022490"/>
    </source>
</evidence>
<keyword evidence="5" id="KW-0677">Repeat</keyword>
<keyword evidence="7" id="KW-0539">Nucleus</keyword>
<feature type="region of interest" description="Disordered" evidence="11">
    <location>
        <begin position="1"/>
        <end position="20"/>
    </location>
</feature>